<dbReference type="SUPFAM" id="SSF46689">
    <property type="entry name" value="Homeodomain-like"/>
    <property type="match status" value="1"/>
</dbReference>
<gene>
    <name evidence="7" type="ORF">QNA08_00180</name>
</gene>
<evidence type="ECO:0000256" key="1">
    <source>
        <dbReference type="ARBA" id="ARBA00022491"/>
    </source>
</evidence>
<keyword evidence="8" id="KW-1185">Reference proteome</keyword>
<comment type="caution">
    <text evidence="7">The sequence shown here is derived from an EMBL/GenBank/DDBJ whole genome shotgun (WGS) entry which is preliminary data.</text>
</comment>
<dbReference type="InterPro" id="IPR009057">
    <property type="entry name" value="Homeodomain-like_sf"/>
</dbReference>
<dbReference type="Gene3D" id="1.10.357.10">
    <property type="entry name" value="Tetracycline Repressor, domain 2"/>
    <property type="match status" value="1"/>
</dbReference>
<keyword evidence="4" id="KW-0804">Transcription</keyword>
<organism evidence="7 8">
    <name type="scientific">Chelatococcus albus</name>
    <dbReference type="NCBI Taxonomy" id="3047466"/>
    <lineage>
        <taxon>Bacteria</taxon>
        <taxon>Pseudomonadati</taxon>
        <taxon>Pseudomonadota</taxon>
        <taxon>Alphaproteobacteria</taxon>
        <taxon>Hyphomicrobiales</taxon>
        <taxon>Chelatococcaceae</taxon>
        <taxon>Chelatococcus</taxon>
    </lineage>
</organism>
<dbReference type="PANTHER" id="PTHR30055">
    <property type="entry name" value="HTH-TYPE TRANSCRIPTIONAL REGULATOR RUTR"/>
    <property type="match status" value="1"/>
</dbReference>
<accession>A0ABT7ABG6</accession>
<evidence type="ECO:0000259" key="6">
    <source>
        <dbReference type="PROSITE" id="PS50977"/>
    </source>
</evidence>
<dbReference type="Proteomes" id="UP001321492">
    <property type="component" value="Unassembled WGS sequence"/>
</dbReference>
<dbReference type="PROSITE" id="PS50977">
    <property type="entry name" value="HTH_TETR_2"/>
    <property type="match status" value="1"/>
</dbReference>
<dbReference type="Pfam" id="PF00440">
    <property type="entry name" value="TetR_N"/>
    <property type="match status" value="1"/>
</dbReference>
<dbReference type="Gene3D" id="1.10.10.60">
    <property type="entry name" value="Homeodomain-like"/>
    <property type="match status" value="1"/>
</dbReference>
<dbReference type="InterPro" id="IPR001647">
    <property type="entry name" value="HTH_TetR"/>
</dbReference>
<keyword evidence="1" id="KW-0678">Repressor</keyword>
<name>A0ABT7ABG6_9HYPH</name>
<dbReference type="InterPro" id="IPR050109">
    <property type="entry name" value="HTH-type_TetR-like_transc_reg"/>
</dbReference>
<keyword evidence="2" id="KW-0805">Transcription regulation</keyword>
<sequence length="205" mass="23075">MRRPNQELHADRRARILAAAMRVFIRKGLQNATMPDIAAEAGMSVANLYHYVRSKDAILDAFAEEERRETLAAVAALERAEDLVGELLATVEHYLRREDNAEFVIGLEIAVEACRNPAMRKVYVALDREVIDRFSSLLERARDEGRLVADLDARAAATVILGTIEGVFWRRGFDDAFDFEANLAELRRMLAAYLRPLRATTGGRT</sequence>
<proteinExistence type="predicted"/>
<protein>
    <submittedName>
        <fullName evidence="7">TetR/AcrR family transcriptional regulator</fullName>
    </submittedName>
</protein>
<dbReference type="InterPro" id="IPR039538">
    <property type="entry name" value="BetI_C"/>
</dbReference>
<reference evidence="7 8" key="1">
    <citation type="submission" date="2023-05" db="EMBL/GenBank/DDBJ databases">
        <title>Chelatococcus sp. nov., a moderately thermophilic bacterium isolated from hot spring microbial mat.</title>
        <authorList>
            <person name="Hu C.-J."/>
            <person name="Li W.-J."/>
        </authorList>
    </citation>
    <scope>NUCLEOTIDE SEQUENCE [LARGE SCALE GENOMIC DNA]</scope>
    <source>
        <strain evidence="7 8">SYSU G07232</strain>
    </source>
</reference>
<dbReference type="PANTHER" id="PTHR30055:SF226">
    <property type="entry name" value="HTH-TYPE TRANSCRIPTIONAL REGULATOR PKSA"/>
    <property type="match status" value="1"/>
</dbReference>
<feature type="DNA-binding region" description="H-T-H motif" evidence="5">
    <location>
        <begin position="33"/>
        <end position="52"/>
    </location>
</feature>
<evidence type="ECO:0000256" key="3">
    <source>
        <dbReference type="ARBA" id="ARBA00023125"/>
    </source>
</evidence>
<dbReference type="InterPro" id="IPR036271">
    <property type="entry name" value="Tet_transcr_reg_TetR-rel_C_sf"/>
</dbReference>
<dbReference type="EMBL" id="JASJEV010000001">
    <property type="protein sequence ID" value="MDJ1156668.1"/>
    <property type="molecule type" value="Genomic_DNA"/>
</dbReference>
<dbReference type="PRINTS" id="PR00455">
    <property type="entry name" value="HTHTETR"/>
</dbReference>
<evidence type="ECO:0000313" key="8">
    <source>
        <dbReference type="Proteomes" id="UP001321492"/>
    </source>
</evidence>
<dbReference type="RefSeq" id="WP_283738673.1">
    <property type="nucleotide sequence ID" value="NZ_JASJEV010000001.1"/>
</dbReference>
<evidence type="ECO:0000313" key="7">
    <source>
        <dbReference type="EMBL" id="MDJ1156668.1"/>
    </source>
</evidence>
<dbReference type="SUPFAM" id="SSF48498">
    <property type="entry name" value="Tetracyclin repressor-like, C-terminal domain"/>
    <property type="match status" value="1"/>
</dbReference>
<evidence type="ECO:0000256" key="2">
    <source>
        <dbReference type="ARBA" id="ARBA00023015"/>
    </source>
</evidence>
<feature type="domain" description="HTH tetR-type" evidence="6">
    <location>
        <begin position="10"/>
        <end position="70"/>
    </location>
</feature>
<evidence type="ECO:0000256" key="5">
    <source>
        <dbReference type="PROSITE-ProRule" id="PRU00335"/>
    </source>
</evidence>
<evidence type="ECO:0000256" key="4">
    <source>
        <dbReference type="ARBA" id="ARBA00023163"/>
    </source>
</evidence>
<dbReference type="Pfam" id="PF13977">
    <property type="entry name" value="TetR_C_6"/>
    <property type="match status" value="1"/>
</dbReference>
<keyword evidence="3 5" id="KW-0238">DNA-binding</keyword>